<dbReference type="PANTHER" id="PTHR45947:SF3">
    <property type="entry name" value="SULFOQUINOVOSYL TRANSFERASE SQD2"/>
    <property type="match status" value="1"/>
</dbReference>
<keyword evidence="3" id="KW-1185">Reference proteome</keyword>
<feature type="domain" description="Glycosyltransferase subfamily 4-like N-terminal" evidence="1">
    <location>
        <begin position="39"/>
        <end position="198"/>
    </location>
</feature>
<evidence type="ECO:0000313" key="2">
    <source>
        <dbReference type="EMBL" id="MCZ0960646.1"/>
    </source>
</evidence>
<name>A0ABT4J0K1_9RHOB</name>
<dbReference type="Gene3D" id="3.40.50.2000">
    <property type="entry name" value="Glycogen Phosphorylase B"/>
    <property type="match status" value="2"/>
</dbReference>
<comment type="caution">
    <text evidence="2">The sequence shown here is derived from an EMBL/GenBank/DDBJ whole genome shotgun (WGS) entry which is preliminary data.</text>
</comment>
<organism evidence="2 3">
    <name type="scientific">Paracoccus benzoatiresistens</name>
    <dbReference type="NCBI Taxonomy" id="2997341"/>
    <lineage>
        <taxon>Bacteria</taxon>
        <taxon>Pseudomonadati</taxon>
        <taxon>Pseudomonadota</taxon>
        <taxon>Alphaproteobacteria</taxon>
        <taxon>Rhodobacterales</taxon>
        <taxon>Paracoccaceae</taxon>
        <taxon>Paracoccus</taxon>
    </lineage>
</organism>
<accession>A0ABT4J0K1</accession>
<dbReference type="RefSeq" id="WP_268940636.1">
    <property type="nucleotide sequence ID" value="NZ_JAPTYD010000002.1"/>
</dbReference>
<dbReference type="InterPro" id="IPR028098">
    <property type="entry name" value="Glyco_trans_4-like_N"/>
</dbReference>
<proteinExistence type="predicted"/>
<dbReference type="Pfam" id="PF13579">
    <property type="entry name" value="Glyco_trans_4_4"/>
    <property type="match status" value="1"/>
</dbReference>
<dbReference type="CDD" id="cd03808">
    <property type="entry name" value="GT4_CapM-like"/>
    <property type="match status" value="1"/>
</dbReference>
<dbReference type="EMBL" id="JAPTYD010000002">
    <property type="protein sequence ID" value="MCZ0960646.1"/>
    <property type="molecule type" value="Genomic_DNA"/>
</dbReference>
<dbReference type="InterPro" id="IPR050194">
    <property type="entry name" value="Glycosyltransferase_grp1"/>
</dbReference>
<dbReference type="SUPFAM" id="SSF53756">
    <property type="entry name" value="UDP-Glycosyltransferase/glycogen phosphorylase"/>
    <property type="match status" value="1"/>
</dbReference>
<dbReference type="Proteomes" id="UP001149822">
    <property type="component" value="Unassembled WGS sequence"/>
</dbReference>
<reference evidence="2" key="1">
    <citation type="submission" date="2022-12" db="EMBL/GenBank/DDBJ databases">
        <title>Paracoccus sp. EF6 isolated from a lake water.</title>
        <authorList>
            <person name="Liu H."/>
        </authorList>
    </citation>
    <scope>NUCLEOTIDE SEQUENCE</scope>
    <source>
        <strain evidence="2">EF6</strain>
    </source>
</reference>
<evidence type="ECO:0000313" key="3">
    <source>
        <dbReference type="Proteomes" id="UP001149822"/>
    </source>
</evidence>
<sequence>MTETFVADNAFAAAGAVPRRRRKVVVIASLGWSLINFRLELLRRIQANGHDLLVLSPEIDEATATALRAERIRFVQIPMSRTGVNPVSDLVTLSAILRILLRERPDLVLPYTLKPIVYGALAGRLAGVRTTPLFTGLGYAFNDPAPEGRRRVIRDIVVRLHRLALRKVTVAFCYNDAEERDIRAFGLVPPHARLVRVPGSGVDTRLFQASEPPTDPVRFLFVGRLLKSKGVEILVEAARLLRAGGARFELCLLGPTDSNPDAVSAETLAAWRAEGIAELPGATRDVRPWLAGASVFVLPTMLREGVPRSILEAMSTGRAVITTDAPGCGSTISDGVSGFVVPAGDVAALAAAMRRFIKAPGLITQMGRAARAEVAANNDVHDINRLILTTIGLEDPVHG</sequence>
<dbReference type="PANTHER" id="PTHR45947">
    <property type="entry name" value="SULFOQUINOVOSYL TRANSFERASE SQD2"/>
    <property type="match status" value="1"/>
</dbReference>
<evidence type="ECO:0000259" key="1">
    <source>
        <dbReference type="Pfam" id="PF13579"/>
    </source>
</evidence>
<dbReference type="Pfam" id="PF13692">
    <property type="entry name" value="Glyco_trans_1_4"/>
    <property type="match status" value="1"/>
</dbReference>
<gene>
    <name evidence="2" type="ORF">OU682_03315</name>
</gene>
<protein>
    <submittedName>
        <fullName evidence="2">Glycosyltransferase family 4 protein</fullName>
    </submittedName>
</protein>